<dbReference type="SUPFAM" id="SSF56784">
    <property type="entry name" value="HAD-like"/>
    <property type="match status" value="1"/>
</dbReference>
<keyword evidence="4 6" id="KW-0378">Hydrolase</keyword>
<dbReference type="PANTHER" id="PTHR46470">
    <property type="entry name" value="N-ACYLNEURAMINATE-9-PHOSPHATASE"/>
    <property type="match status" value="1"/>
</dbReference>
<keyword evidence="3" id="KW-0479">Metal-binding</keyword>
<dbReference type="Proteomes" id="UP001595945">
    <property type="component" value="Unassembled WGS sequence"/>
</dbReference>
<protein>
    <submittedName>
        <fullName evidence="6">HAD family hydrolase</fullName>
        <ecNumber evidence="6">3.1.3.-</ecNumber>
    </submittedName>
</protein>
<keyword evidence="5" id="KW-0460">Magnesium</keyword>
<sequence>MTISAVIFDFDETLAVPARSREAVLAESTEAVGAPDLSREAYLEAHAKHLDSESRTPIFAEMLPEDSDVDPEELADAYRQKVAESLRPVEGVPGLLADLREEYALGLLTNGPSKAQWSKLDQFDWIDRFDATAITGDLAAGKPDVRAFEAVLDDLGVEPDEAVYVGDDPEADVEGARNAGLYAVQVLYEGSPDRHPDAHAYVERDSLAADLPGIVRDL</sequence>
<dbReference type="InterPro" id="IPR023214">
    <property type="entry name" value="HAD_sf"/>
</dbReference>
<dbReference type="PANTHER" id="PTHR46470:SF2">
    <property type="entry name" value="GLYCERALDEHYDE 3-PHOSPHATE PHOSPHATASE"/>
    <property type="match status" value="1"/>
</dbReference>
<comment type="similarity">
    <text evidence="2">Belongs to the HAD-like hydrolase superfamily.</text>
</comment>
<dbReference type="GO" id="GO:0016787">
    <property type="term" value="F:hydrolase activity"/>
    <property type="evidence" value="ECO:0007669"/>
    <property type="project" value="UniProtKB-KW"/>
</dbReference>
<evidence type="ECO:0000256" key="2">
    <source>
        <dbReference type="ARBA" id="ARBA00007958"/>
    </source>
</evidence>
<evidence type="ECO:0000256" key="1">
    <source>
        <dbReference type="ARBA" id="ARBA00001946"/>
    </source>
</evidence>
<evidence type="ECO:0000313" key="6">
    <source>
        <dbReference type="EMBL" id="MFC4825826.1"/>
    </source>
</evidence>
<dbReference type="GeneID" id="73043446"/>
<dbReference type="SFLD" id="SFLDS00003">
    <property type="entry name" value="Haloacid_Dehalogenase"/>
    <property type="match status" value="1"/>
</dbReference>
<dbReference type="EC" id="3.1.3.-" evidence="6"/>
<dbReference type="AlphaFoldDB" id="A0ABD5Q5P7"/>
<dbReference type="PRINTS" id="PR00413">
    <property type="entry name" value="HADHALOGNASE"/>
</dbReference>
<dbReference type="InterPro" id="IPR006439">
    <property type="entry name" value="HAD-SF_hydro_IA"/>
</dbReference>
<dbReference type="GO" id="GO:0044281">
    <property type="term" value="P:small molecule metabolic process"/>
    <property type="evidence" value="ECO:0007669"/>
    <property type="project" value="UniProtKB-ARBA"/>
</dbReference>
<proteinExistence type="inferred from homology"/>
<dbReference type="RefSeq" id="WP_254268546.1">
    <property type="nucleotide sequence ID" value="NZ_CP100400.1"/>
</dbReference>
<dbReference type="InterPro" id="IPR051400">
    <property type="entry name" value="HAD-like_hydrolase"/>
</dbReference>
<accession>A0ABD5Q5P7</accession>
<dbReference type="NCBIfam" id="TIGR01549">
    <property type="entry name" value="HAD-SF-IA-v1"/>
    <property type="match status" value="1"/>
</dbReference>
<organism evidence="6 7">
    <name type="scientific">Halorussus aquaticus</name>
    <dbReference type="NCBI Taxonomy" id="2953748"/>
    <lineage>
        <taxon>Archaea</taxon>
        <taxon>Methanobacteriati</taxon>
        <taxon>Methanobacteriota</taxon>
        <taxon>Stenosarchaea group</taxon>
        <taxon>Halobacteria</taxon>
        <taxon>Halobacteriales</taxon>
        <taxon>Haladaptataceae</taxon>
        <taxon>Halorussus</taxon>
    </lineage>
</organism>
<dbReference type="InterPro" id="IPR036412">
    <property type="entry name" value="HAD-like_sf"/>
</dbReference>
<dbReference type="NCBIfam" id="TIGR01509">
    <property type="entry name" value="HAD-SF-IA-v3"/>
    <property type="match status" value="1"/>
</dbReference>
<evidence type="ECO:0000256" key="3">
    <source>
        <dbReference type="ARBA" id="ARBA00022723"/>
    </source>
</evidence>
<reference evidence="6 7" key="1">
    <citation type="journal article" date="2019" name="Int. J. Syst. Evol. Microbiol.">
        <title>The Global Catalogue of Microorganisms (GCM) 10K type strain sequencing project: providing services to taxonomists for standard genome sequencing and annotation.</title>
        <authorList>
            <consortium name="The Broad Institute Genomics Platform"/>
            <consortium name="The Broad Institute Genome Sequencing Center for Infectious Disease"/>
            <person name="Wu L."/>
            <person name="Ma J."/>
        </authorList>
    </citation>
    <scope>NUCLEOTIDE SEQUENCE [LARGE SCALE GENOMIC DNA]</scope>
    <source>
        <strain evidence="6 7">XZYJ18</strain>
    </source>
</reference>
<gene>
    <name evidence="6" type="ORF">ACFO9K_16345</name>
</gene>
<name>A0ABD5Q5P7_9EURY</name>
<evidence type="ECO:0000313" key="7">
    <source>
        <dbReference type="Proteomes" id="UP001595945"/>
    </source>
</evidence>
<keyword evidence="7" id="KW-1185">Reference proteome</keyword>
<dbReference type="SFLD" id="SFLDG01129">
    <property type="entry name" value="C1.5:_HAD__Beta-PGM__Phosphata"/>
    <property type="match status" value="1"/>
</dbReference>
<dbReference type="Gene3D" id="3.40.50.1000">
    <property type="entry name" value="HAD superfamily/HAD-like"/>
    <property type="match status" value="1"/>
</dbReference>
<dbReference type="InterPro" id="IPR041492">
    <property type="entry name" value="HAD_2"/>
</dbReference>
<evidence type="ECO:0000256" key="4">
    <source>
        <dbReference type="ARBA" id="ARBA00022801"/>
    </source>
</evidence>
<dbReference type="EMBL" id="JBHSHT010000002">
    <property type="protein sequence ID" value="MFC4825826.1"/>
    <property type="molecule type" value="Genomic_DNA"/>
</dbReference>
<dbReference type="GO" id="GO:0046872">
    <property type="term" value="F:metal ion binding"/>
    <property type="evidence" value="ECO:0007669"/>
    <property type="project" value="UniProtKB-KW"/>
</dbReference>
<dbReference type="Pfam" id="PF13419">
    <property type="entry name" value="HAD_2"/>
    <property type="match status" value="1"/>
</dbReference>
<comment type="cofactor">
    <cofactor evidence="1">
        <name>Mg(2+)</name>
        <dbReference type="ChEBI" id="CHEBI:18420"/>
    </cofactor>
</comment>
<dbReference type="Gene3D" id="1.20.120.710">
    <property type="entry name" value="Haloacid dehalogenase hydrolase-like domain"/>
    <property type="match status" value="1"/>
</dbReference>
<comment type="caution">
    <text evidence="6">The sequence shown here is derived from an EMBL/GenBank/DDBJ whole genome shotgun (WGS) entry which is preliminary data.</text>
</comment>
<evidence type="ECO:0000256" key="5">
    <source>
        <dbReference type="ARBA" id="ARBA00022842"/>
    </source>
</evidence>